<dbReference type="NCBIfam" id="TIGR03696">
    <property type="entry name" value="Rhs_assc_core"/>
    <property type="match status" value="1"/>
</dbReference>
<dbReference type="InterPro" id="IPR022385">
    <property type="entry name" value="Rhs_assc_core"/>
</dbReference>
<evidence type="ECO:0000313" key="1">
    <source>
        <dbReference type="EMBL" id="QTH72972.1"/>
    </source>
</evidence>
<reference evidence="1" key="1">
    <citation type="submission" date="2021-03" db="EMBL/GenBank/DDBJ databases">
        <title>Complete Genome of Pseudoalteromonas xiamenensis STKMTI.2, a new potential marine bacterium producing anti-Vibrio compounds.</title>
        <authorList>
            <person name="Handayani D.P."/>
            <person name="Isnansetyo A."/>
            <person name="Istiqomah I."/>
            <person name="Jumina J."/>
        </authorList>
    </citation>
    <scope>NUCLEOTIDE SEQUENCE</scope>
    <source>
        <strain evidence="1">STKMTI.2</strain>
        <plasmid evidence="1">unnamed4</plasmid>
    </source>
</reference>
<gene>
    <name evidence="1" type="ORF">J5O05_17590</name>
</gene>
<organism evidence="1 2">
    <name type="scientific">Pseudoalteromonas xiamenensis</name>
    <dbReference type="NCBI Taxonomy" id="882626"/>
    <lineage>
        <taxon>Bacteria</taxon>
        <taxon>Pseudomonadati</taxon>
        <taxon>Pseudomonadota</taxon>
        <taxon>Gammaproteobacteria</taxon>
        <taxon>Alteromonadales</taxon>
        <taxon>Pseudoalteromonadaceae</taxon>
        <taxon>Pseudoalteromonas</taxon>
    </lineage>
</organism>
<protein>
    <recommendedName>
        <fullName evidence="3">RHS repeat-associated core domain-containing protein</fullName>
    </recommendedName>
</protein>
<evidence type="ECO:0000313" key="2">
    <source>
        <dbReference type="Proteomes" id="UP000664904"/>
    </source>
</evidence>
<name>A0A975HMG5_9GAMM</name>
<dbReference type="RefSeq" id="WP_208844591.1">
    <property type="nucleotide sequence ID" value="NZ_CP072134.1"/>
</dbReference>
<dbReference type="KEGG" id="pxi:J5O05_17590"/>
<dbReference type="EMBL" id="CP072134">
    <property type="protein sequence ID" value="QTH72972.1"/>
    <property type="molecule type" value="Genomic_DNA"/>
</dbReference>
<accession>A0A975HMG5</accession>
<geneLocation type="plasmid" evidence="1 2">
    <name>unnamed4</name>
</geneLocation>
<proteinExistence type="predicted"/>
<dbReference type="Gene3D" id="2.180.10.10">
    <property type="entry name" value="RHS repeat-associated core"/>
    <property type="match status" value="1"/>
</dbReference>
<keyword evidence="2" id="KW-1185">Reference proteome</keyword>
<dbReference type="Proteomes" id="UP000664904">
    <property type="component" value="Plasmid unnamed4"/>
</dbReference>
<sequence>MSGRVYDYKLCRFISVDLLIQSPANSQSLNPYSYIMNSPLVGTDPTGYCAATTGTHIKSWAI</sequence>
<dbReference type="AlphaFoldDB" id="A0A975HMG5"/>
<evidence type="ECO:0008006" key="3">
    <source>
        <dbReference type="Google" id="ProtNLM"/>
    </source>
</evidence>
<keyword evidence="1" id="KW-0614">Plasmid</keyword>